<proteinExistence type="predicted"/>
<dbReference type="InterPro" id="IPR043918">
    <property type="entry name" value="DUF5760"/>
</dbReference>
<name>A0A1Y1IAG7_KLENI</name>
<organism evidence="2 3">
    <name type="scientific">Klebsormidium nitens</name>
    <name type="common">Green alga</name>
    <name type="synonym">Ulothrix nitens</name>
    <dbReference type="NCBI Taxonomy" id="105231"/>
    <lineage>
        <taxon>Eukaryota</taxon>
        <taxon>Viridiplantae</taxon>
        <taxon>Streptophyta</taxon>
        <taxon>Klebsormidiophyceae</taxon>
        <taxon>Klebsormidiales</taxon>
        <taxon>Klebsormidiaceae</taxon>
        <taxon>Klebsormidium</taxon>
    </lineage>
</organism>
<dbReference type="EMBL" id="DF237168">
    <property type="protein sequence ID" value="GAQ85098.1"/>
    <property type="molecule type" value="Genomic_DNA"/>
</dbReference>
<feature type="compositionally biased region" description="Acidic residues" evidence="1">
    <location>
        <begin position="142"/>
        <end position="158"/>
    </location>
</feature>
<sequence>MADVQISSTFTENVREWVQLNDVKAQAAKDISKMIRRIKELKEGIMTYMSAHEIGTVNINGERVKLIHTKSKNALSEEILNDLIARYFKENGDSTSASKADQIAHYIMDKRGVTTKPSIRRNKAKAGRGAGEGNSALGAGPEDAEEGGDEEDEDEEEVSSTLSVTTVYSIAFLSNVKEYHSIEISDQVYDVYVRLRELVTANHGPFRLEYQHVDALVGGMMDFVRDHAISMIKQDAVIFCDEDDPFRTAREVHFLYASAVERVIYRQVLSACVGPDVPVRMIDHFANRCFLWVKGYQSRWNGPEVTEKDVEAAVSASAAEFGLGDASAVEVHYEARRLPAYLRGGGAAKDSGTKAKRFDAAVERIRGSYVRYINEVQHDTESREALRAIADVAVCAHLAYPPAKTHFVFEDLHLGDLRRDKNLGLFGCTRKVAAALVREHGRSPPDGAVLPRVFTPESMMRLFGVGMDEELSTRSLRGVADIIMGDLLIDVKTSTEPGVQATWVIQLLCYAALARLKGMVVNHIAIYNALSGTFWKAPIGDWHADEELLVRINNELSKGRPEVT</sequence>
<feature type="region of interest" description="Disordered" evidence="1">
    <location>
        <begin position="117"/>
        <end position="161"/>
    </location>
</feature>
<keyword evidence="3" id="KW-1185">Reference proteome</keyword>
<reference evidence="2 3" key="1">
    <citation type="journal article" date="2014" name="Nat. Commun.">
        <title>Klebsormidium flaccidum genome reveals primary factors for plant terrestrial adaptation.</title>
        <authorList>
            <person name="Hori K."/>
            <person name="Maruyama F."/>
            <person name="Fujisawa T."/>
            <person name="Togashi T."/>
            <person name="Yamamoto N."/>
            <person name="Seo M."/>
            <person name="Sato S."/>
            <person name="Yamada T."/>
            <person name="Mori H."/>
            <person name="Tajima N."/>
            <person name="Moriyama T."/>
            <person name="Ikeuchi M."/>
            <person name="Watanabe M."/>
            <person name="Wada H."/>
            <person name="Kobayashi K."/>
            <person name="Saito M."/>
            <person name="Masuda T."/>
            <person name="Sasaki-Sekimoto Y."/>
            <person name="Mashiguchi K."/>
            <person name="Awai K."/>
            <person name="Shimojima M."/>
            <person name="Masuda S."/>
            <person name="Iwai M."/>
            <person name="Nobusawa T."/>
            <person name="Narise T."/>
            <person name="Kondo S."/>
            <person name="Saito H."/>
            <person name="Sato R."/>
            <person name="Murakawa M."/>
            <person name="Ihara Y."/>
            <person name="Oshima-Yamada Y."/>
            <person name="Ohtaka K."/>
            <person name="Satoh M."/>
            <person name="Sonobe K."/>
            <person name="Ishii M."/>
            <person name="Ohtani R."/>
            <person name="Kanamori-Sato M."/>
            <person name="Honoki R."/>
            <person name="Miyazaki D."/>
            <person name="Mochizuki H."/>
            <person name="Umetsu J."/>
            <person name="Higashi K."/>
            <person name="Shibata D."/>
            <person name="Kamiya Y."/>
            <person name="Sato N."/>
            <person name="Nakamura Y."/>
            <person name="Tabata S."/>
            <person name="Ida S."/>
            <person name="Kurokawa K."/>
            <person name="Ohta H."/>
        </authorList>
    </citation>
    <scope>NUCLEOTIDE SEQUENCE [LARGE SCALE GENOMIC DNA]</scope>
    <source>
        <strain evidence="2 3">NIES-2285</strain>
    </source>
</reference>
<dbReference type="Proteomes" id="UP000054558">
    <property type="component" value="Unassembled WGS sequence"/>
</dbReference>
<dbReference type="Pfam" id="PF19064">
    <property type="entry name" value="DUF5760"/>
    <property type="match status" value="1"/>
</dbReference>
<dbReference type="AlphaFoldDB" id="A0A1Y1IAG7"/>
<evidence type="ECO:0000313" key="2">
    <source>
        <dbReference type="EMBL" id="GAQ85098.1"/>
    </source>
</evidence>
<evidence type="ECO:0000256" key="1">
    <source>
        <dbReference type="SAM" id="MobiDB-lite"/>
    </source>
</evidence>
<gene>
    <name evidence="2" type="ORF">KFL_002190500</name>
</gene>
<evidence type="ECO:0000313" key="3">
    <source>
        <dbReference type="Proteomes" id="UP000054558"/>
    </source>
</evidence>
<accession>A0A1Y1IAG7</accession>
<protein>
    <submittedName>
        <fullName evidence="2">Uncharacterized protein</fullName>
    </submittedName>
</protein>